<dbReference type="SMR" id="D8M2C3"/>
<dbReference type="GeneID" id="24919459"/>
<keyword evidence="8" id="KW-1185">Reference proteome</keyword>
<feature type="domain" description="DNA replication complex GINS protein PSF2 N-terminal" evidence="6">
    <location>
        <begin position="1"/>
        <end position="39"/>
    </location>
</feature>
<dbReference type="GO" id="GO:0000811">
    <property type="term" value="C:GINS complex"/>
    <property type="evidence" value="ECO:0007669"/>
    <property type="project" value="TreeGrafter"/>
</dbReference>
<evidence type="ECO:0000259" key="5">
    <source>
        <dbReference type="Pfam" id="PF05916"/>
    </source>
</evidence>
<dbReference type="InterPro" id="IPR036224">
    <property type="entry name" value="GINS_bundle-like_dom_sf"/>
</dbReference>
<protein>
    <submittedName>
        <fullName evidence="7">Uncharacterized protein</fullName>
    </submittedName>
</protein>
<dbReference type="PANTHER" id="PTHR12772:SF0">
    <property type="entry name" value="DNA REPLICATION COMPLEX GINS PROTEIN PSF2"/>
    <property type="match status" value="1"/>
</dbReference>
<evidence type="ECO:0000256" key="4">
    <source>
        <dbReference type="ARBA" id="ARBA00023242"/>
    </source>
</evidence>
<dbReference type="InterPro" id="IPR021151">
    <property type="entry name" value="GINS_A"/>
</dbReference>
<comment type="subcellular location">
    <subcellularLocation>
        <location evidence="1">Nucleus</location>
    </subcellularLocation>
</comment>
<keyword evidence="3" id="KW-0235">DNA replication</keyword>
<gene>
    <name evidence="7" type="ORF">GSBLH_T00002269001</name>
</gene>
<dbReference type="Pfam" id="PF25005">
    <property type="entry name" value="PSF2_N"/>
    <property type="match status" value="1"/>
</dbReference>
<sequence length="189" mass="22267">MSKIRLICGEFGPFESMERVQVPLWLAITLKRENKCRIVMPDWMRLSRVLEKDKEMELSNESRLSDLPEHYIEISRLLLENCEDDIEDAKEVRSTIDAIIKVRENCLNEFRGRVIDYVSSAVQQNRNQETYDEFVRRPFYNVPFSAYLPSRRIASSRTSSRCWRSSTSSRIFVVRCFRALSLFVPTNTP</sequence>
<evidence type="ECO:0000256" key="1">
    <source>
        <dbReference type="ARBA" id="ARBA00004123"/>
    </source>
</evidence>
<evidence type="ECO:0000256" key="2">
    <source>
        <dbReference type="ARBA" id="ARBA00010565"/>
    </source>
</evidence>
<dbReference type="InParanoid" id="D8M2C3"/>
<comment type="similarity">
    <text evidence="2">Belongs to the GINS2/PSF2 family.</text>
</comment>
<dbReference type="EMBL" id="FN668648">
    <property type="protein sequence ID" value="CBK22218.2"/>
    <property type="molecule type" value="Genomic_DNA"/>
</dbReference>
<organism evidence="7">
    <name type="scientific">Blastocystis hominis</name>
    <dbReference type="NCBI Taxonomy" id="12968"/>
    <lineage>
        <taxon>Eukaryota</taxon>
        <taxon>Sar</taxon>
        <taxon>Stramenopiles</taxon>
        <taxon>Bigyra</taxon>
        <taxon>Opalozoa</taxon>
        <taxon>Opalinata</taxon>
        <taxon>Blastocystidae</taxon>
        <taxon>Blastocystis</taxon>
    </lineage>
</organism>
<evidence type="ECO:0000313" key="8">
    <source>
        <dbReference type="Proteomes" id="UP000008312"/>
    </source>
</evidence>
<dbReference type="Proteomes" id="UP000008312">
    <property type="component" value="Unassembled WGS sequence"/>
</dbReference>
<feature type="domain" description="GINS subunit" evidence="5">
    <location>
        <begin position="48"/>
        <end position="111"/>
    </location>
</feature>
<reference evidence="7" key="1">
    <citation type="submission" date="2010-02" db="EMBL/GenBank/DDBJ databases">
        <title>Sequencing and annotation of the Blastocystis hominis genome.</title>
        <authorList>
            <person name="Wincker P."/>
        </authorList>
    </citation>
    <scope>NUCLEOTIDE SEQUENCE</scope>
    <source>
        <strain evidence="7">Singapore isolate B</strain>
    </source>
</reference>
<dbReference type="PANTHER" id="PTHR12772">
    <property type="entry name" value="DNA REPLICATION COMPLEX GINS PROTEIN PSF2"/>
    <property type="match status" value="1"/>
</dbReference>
<dbReference type="Gene3D" id="1.20.58.1020">
    <property type="match status" value="1"/>
</dbReference>
<dbReference type="AlphaFoldDB" id="D8M2C3"/>
<dbReference type="GO" id="GO:0006260">
    <property type="term" value="P:DNA replication"/>
    <property type="evidence" value="ECO:0007669"/>
    <property type="project" value="UniProtKB-KW"/>
</dbReference>
<proteinExistence type="inferred from homology"/>
<dbReference type="InterPro" id="IPR056784">
    <property type="entry name" value="PSF2_N"/>
</dbReference>
<dbReference type="OrthoDB" id="1938138at2759"/>
<accession>D8M2C3</accession>
<dbReference type="SUPFAM" id="SSF158573">
    <property type="entry name" value="GINS helical bundle-like"/>
    <property type="match status" value="1"/>
</dbReference>
<dbReference type="CDD" id="cd11712">
    <property type="entry name" value="GINS_A_psf2"/>
    <property type="match status" value="1"/>
</dbReference>
<evidence type="ECO:0000256" key="3">
    <source>
        <dbReference type="ARBA" id="ARBA00022705"/>
    </source>
</evidence>
<dbReference type="SUPFAM" id="SSF160059">
    <property type="entry name" value="PriA/YqbF domain"/>
    <property type="match status" value="1"/>
</dbReference>
<dbReference type="CDD" id="cd21694">
    <property type="entry name" value="GINS_B_Psf2"/>
    <property type="match status" value="1"/>
</dbReference>
<dbReference type="InterPro" id="IPR007257">
    <property type="entry name" value="GINS_Psf2"/>
</dbReference>
<dbReference type="Pfam" id="PF05916">
    <property type="entry name" value="Sld5"/>
    <property type="match status" value="1"/>
</dbReference>
<name>D8M2C3_BLAHO</name>
<dbReference type="RefSeq" id="XP_012896266.1">
    <property type="nucleotide sequence ID" value="XM_013040812.1"/>
</dbReference>
<evidence type="ECO:0000313" key="7">
    <source>
        <dbReference type="EMBL" id="CBK22218.2"/>
    </source>
</evidence>
<dbReference type="Gene3D" id="3.40.5.50">
    <property type="match status" value="1"/>
</dbReference>
<evidence type="ECO:0000259" key="6">
    <source>
        <dbReference type="Pfam" id="PF25005"/>
    </source>
</evidence>
<dbReference type="GO" id="GO:0000727">
    <property type="term" value="P:double-strand break repair via break-induced replication"/>
    <property type="evidence" value="ECO:0007669"/>
    <property type="project" value="TreeGrafter"/>
</dbReference>
<keyword evidence="4" id="KW-0539">Nucleus</keyword>